<evidence type="ECO:0000313" key="5">
    <source>
        <dbReference type="Proteomes" id="UP000676246"/>
    </source>
</evidence>
<dbReference type="Proteomes" id="UP000676246">
    <property type="component" value="Unassembled WGS sequence"/>
</dbReference>
<dbReference type="EMBL" id="JAGQDD010000001">
    <property type="protein sequence ID" value="MBQ0929506.1"/>
    <property type="molecule type" value="Genomic_DNA"/>
</dbReference>
<evidence type="ECO:0000259" key="3">
    <source>
        <dbReference type="Pfam" id="PF01370"/>
    </source>
</evidence>
<keyword evidence="2" id="KW-0119">Carbohydrate metabolism</keyword>
<dbReference type="Gene3D" id="3.40.50.720">
    <property type="entry name" value="NAD(P)-binding Rossmann-like Domain"/>
    <property type="match status" value="1"/>
</dbReference>
<sequence length="314" mass="33281">MRVLVTGAQGFIGRHLVQRLLRQGLGGRAVGTLLVSDLRLDELPHDQRLLAVPGSIADAGVLERALAAPVDAVFHLASVPGGAAERDPQLGQRVNLDATLRLVDLLRGHGNGPRLVFASTVAVYGDPLPAVVDEATPACPVLSYGAQKLAAEILLADAARRGWVQTCSLRLPGVVARPGSGEGLISAFMSQLFWRLRDGQPCELPVSADGTAWWISAPACVDNLLHAATIDPARLPPGRVVQMPALQLSMAEVVEALVQAHGEDRRALVSHRPQAMVQRLFASQPPLHTPRALGLGFRHDGSAAELVRQATVLA</sequence>
<feature type="domain" description="NAD-dependent epimerase/dehydratase" evidence="3">
    <location>
        <begin position="3"/>
        <end position="213"/>
    </location>
</feature>
<evidence type="ECO:0000313" key="4">
    <source>
        <dbReference type="EMBL" id="MBQ0929506.1"/>
    </source>
</evidence>
<comment type="caution">
    <text evidence="4">The sequence shown here is derived from an EMBL/GenBank/DDBJ whole genome shotgun (WGS) entry which is preliminary data.</text>
</comment>
<dbReference type="Pfam" id="PF01370">
    <property type="entry name" value="Epimerase"/>
    <property type="match status" value="1"/>
</dbReference>
<gene>
    <name evidence="4" type="ORF">KAK03_03340</name>
</gene>
<dbReference type="InterPro" id="IPR001509">
    <property type="entry name" value="Epimerase_deHydtase"/>
</dbReference>
<evidence type="ECO:0000256" key="2">
    <source>
        <dbReference type="ARBA" id="ARBA00023277"/>
    </source>
</evidence>
<dbReference type="InterPro" id="IPR036291">
    <property type="entry name" value="NAD(P)-bd_dom_sf"/>
</dbReference>
<protein>
    <submittedName>
        <fullName evidence="4">NAD-dependent epimerase/dehydratase family protein</fullName>
    </submittedName>
</protein>
<dbReference type="RefSeq" id="WP_210851745.1">
    <property type="nucleotide sequence ID" value="NZ_JAGQDD010000001.1"/>
</dbReference>
<dbReference type="PANTHER" id="PTHR43103:SF3">
    <property type="entry name" value="ADP-L-GLYCERO-D-MANNO-HEPTOSE-6-EPIMERASE"/>
    <property type="match status" value="1"/>
</dbReference>
<accession>A0A941BCT9</accession>
<name>A0A941BCT9_9BURK</name>
<organism evidence="4 5">
    <name type="scientific">Ideonella alba</name>
    <dbReference type="NCBI Taxonomy" id="2824118"/>
    <lineage>
        <taxon>Bacteria</taxon>
        <taxon>Pseudomonadati</taxon>
        <taxon>Pseudomonadota</taxon>
        <taxon>Betaproteobacteria</taxon>
        <taxon>Burkholderiales</taxon>
        <taxon>Sphaerotilaceae</taxon>
        <taxon>Ideonella</taxon>
    </lineage>
</organism>
<keyword evidence="1" id="KW-0521">NADP</keyword>
<evidence type="ECO:0000256" key="1">
    <source>
        <dbReference type="ARBA" id="ARBA00022857"/>
    </source>
</evidence>
<dbReference type="AlphaFoldDB" id="A0A941BCT9"/>
<keyword evidence="5" id="KW-1185">Reference proteome</keyword>
<dbReference type="Gene3D" id="3.90.25.10">
    <property type="entry name" value="UDP-galactose 4-epimerase, domain 1"/>
    <property type="match status" value="1"/>
</dbReference>
<dbReference type="SUPFAM" id="SSF51735">
    <property type="entry name" value="NAD(P)-binding Rossmann-fold domains"/>
    <property type="match status" value="1"/>
</dbReference>
<dbReference type="PANTHER" id="PTHR43103">
    <property type="entry name" value="NUCLEOSIDE-DIPHOSPHATE-SUGAR EPIMERASE"/>
    <property type="match status" value="1"/>
</dbReference>
<proteinExistence type="predicted"/>
<reference evidence="4 5" key="1">
    <citation type="submission" date="2021-04" db="EMBL/GenBank/DDBJ databases">
        <title>The genome sequence of Ideonella sp. 3Y2.</title>
        <authorList>
            <person name="Liu Y."/>
        </authorList>
    </citation>
    <scope>NUCLEOTIDE SEQUENCE [LARGE SCALE GENOMIC DNA]</scope>
    <source>
        <strain evidence="4 5">3Y2</strain>
    </source>
</reference>